<evidence type="ECO:0000313" key="3">
    <source>
        <dbReference type="Proteomes" id="UP001497516"/>
    </source>
</evidence>
<reference evidence="2 3" key="1">
    <citation type="submission" date="2024-04" db="EMBL/GenBank/DDBJ databases">
        <authorList>
            <person name="Fracassetti M."/>
        </authorList>
    </citation>
    <scope>NUCLEOTIDE SEQUENCE [LARGE SCALE GENOMIC DNA]</scope>
</reference>
<organism evidence="2 3">
    <name type="scientific">Linum trigynum</name>
    <dbReference type="NCBI Taxonomy" id="586398"/>
    <lineage>
        <taxon>Eukaryota</taxon>
        <taxon>Viridiplantae</taxon>
        <taxon>Streptophyta</taxon>
        <taxon>Embryophyta</taxon>
        <taxon>Tracheophyta</taxon>
        <taxon>Spermatophyta</taxon>
        <taxon>Magnoliopsida</taxon>
        <taxon>eudicotyledons</taxon>
        <taxon>Gunneridae</taxon>
        <taxon>Pentapetalae</taxon>
        <taxon>rosids</taxon>
        <taxon>fabids</taxon>
        <taxon>Malpighiales</taxon>
        <taxon>Linaceae</taxon>
        <taxon>Linum</taxon>
    </lineage>
</organism>
<gene>
    <name evidence="2" type="ORF">LTRI10_LOCUS45548</name>
</gene>
<accession>A0AAV2G574</accession>
<evidence type="ECO:0000256" key="1">
    <source>
        <dbReference type="SAM" id="MobiDB-lite"/>
    </source>
</evidence>
<dbReference type="AlphaFoldDB" id="A0AAV2G574"/>
<name>A0AAV2G574_9ROSI</name>
<proteinExistence type="predicted"/>
<sequence length="150" mass="15976">MSSQLSHEDQTTPWEAKVRRASAEIGRVTLAVEGVGTIATKLDPTGTAEAAGQQAEDEPAEEAMREPPLRRKSSQLRVPAVTKNPAVDGTPPTTTIELATSSPAIVDDVLSVYAGRPAEEVAPDKAFLSAVIVPTLMTIRQHQRARLNPS</sequence>
<protein>
    <submittedName>
        <fullName evidence="2">Uncharacterized protein</fullName>
    </submittedName>
</protein>
<keyword evidence="3" id="KW-1185">Reference proteome</keyword>
<dbReference type="Proteomes" id="UP001497516">
    <property type="component" value="Chromosome 8"/>
</dbReference>
<dbReference type="EMBL" id="OZ034821">
    <property type="protein sequence ID" value="CAL1405779.1"/>
    <property type="molecule type" value="Genomic_DNA"/>
</dbReference>
<evidence type="ECO:0000313" key="2">
    <source>
        <dbReference type="EMBL" id="CAL1405779.1"/>
    </source>
</evidence>
<feature type="region of interest" description="Disordered" evidence="1">
    <location>
        <begin position="41"/>
        <end position="93"/>
    </location>
</feature>